<reference evidence="2" key="1">
    <citation type="submission" date="2022-11" db="UniProtKB">
        <authorList>
            <consortium name="WormBaseParasite"/>
        </authorList>
    </citation>
    <scope>IDENTIFICATION</scope>
</reference>
<evidence type="ECO:0000313" key="1">
    <source>
        <dbReference type="Proteomes" id="UP000887579"/>
    </source>
</evidence>
<accession>A0AC34GF59</accession>
<dbReference type="WBParaSite" id="ES5_v2.g28070.t1">
    <property type="protein sequence ID" value="ES5_v2.g28070.t1"/>
    <property type="gene ID" value="ES5_v2.g28070"/>
</dbReference>
<organism evidence="1 2">
    <name type="scientific">Panagrolaimus sp. ES5</name>
    <dbReference type="NCBI Taxonomy" id="591445"/>
    <lineage>
        <taxon>Eukaryota</taxon>
        <taxon>Metazoa</taxon>
        <taxon>Ecdysozoa</taxon>
        <taxon>Nematoda</taxon>
        <taxon>Chromadorea</taxon>
        <taxon>Rhabditida</taxon>
        <taxon>Tylenchina</taxon>
        <taxon>Panagrolaimomorpha</taxon>
        <taxon>Panagrolaimoidea</taxon>
        <taxon>Panagrolaimidae</taxon>
        <taxon>Panagrolaimus</taxon>
    </lineage>
</organism>
<sequence length="301" mass="35018">MSEETSEKSLRSRPITEGDFGARYLEDEEAVFKHNAWDDVEFPPEQEEIVRQTLEKQKLSAVDEEKAVKLVEQPSDKWNSFYSTHSNKFFMDRKWLTREAPELFNDGTPDKMLKVYDVGCGVGNTTFPLLEANPNLFMYLSDYSSTAIDIVKQNPQYLQESHRCEASVWDITKPNTVVPEGSLDFILCIYVLSAIPPSHHKLAIQNLVKLLKPGGKLMLKDYGRHDLTQLRFKGGRFIQDNFYCRGDATLVYFFTSEELHELFTDAGLKKIENFVDKRLIVNRAKQVKMYRRWMQCKYVKE</sequence>
<evidence type="ECO:0000313" key="2">
    <source>
        <dbReference type="WBParaSite" id="ES5_v2.g28070.t1"/>
    </source>
</evidence>
<name>A0AC34GF59_9BILA</name>
<protein>
    <submittedName>
        <fullName evidence="2">tRNA N(3)-methylcytidine methyltransferase</fullName>
    </submittedName>
</protein>
<proteinExistence type="predicted"/>
<dbReference type="Proteomes" id="UP000887579">
    <property type="component" value="Unplaced"/>
</dbReference>